<dbReference type="SUPFAM" id="SSF55298">
    <property type="entry name" value="YjgF-like"/>
    <property type="match status" value="1"/>
</dbReference>
<dbReference type="Pfam" id="PF21168">
    <property type="entry name" value="FkbO_Hyg5-like_N"/>
    <property type="match status" value="1"/>
</dbReference>
<evidence type="ECO:0000313" key="3">
    <source>
        <dbReference type="Proteomes" id="UP000306317"/>
    </source>
</evidence>
<dbReference type="InterPro" id="IPR035959">
    <property type="entry name" value="RutC-like_sf"/>
</dbReference>
<dbReference type="Proteomes" id="UP000306317">
    <property type="component" value="Unassembled WGS sequence"/>
</dbReference>
<dbReference type="AlphaFoldDB" id="A0A4S3KM53"/>
<dbReference type="Gene3D" id="3.30.1330.40">
    <property type="entry name" value="RutC-like"/>
    <property type="match status" value="1"/>
</dbReference>
<proteinExistence type="predicted"/>
<accession>A0A4S3KM53</accession>
<protein>
    <submittedName>
        <fullName evidence="2">Pteridine-dependent deoxygenase</fullName>
    </submittedName>
</protein>
<evidence type="ECO:0000259" key="1">
    <source>
        <dbReference type="Pfam" id="PF21168"/>
    </source>
</evidence>
<evidence type="ECO:0000313" key="2">
    <source>
        <dbReference type="EMBL" id="THD09154.1"/>
    </source>
</evidence>
<feature type="domain" description="Chorismatase FkbO/Hyg5-like N-terminal" evidence="1">
    <location>
        <begin position="69"/>
        <end position="191"/>
    </location>
</feature>
<comment type="caution">
    <text evidence="2">The sequence shown here is derived from an EMBL/GenBank/DDBJ whole genome shotgun (WGS) entry which is preliminary data.</text>
</comment>
<reference evidence="2 3" key="1">
    <citation type="submission" date="2017-02" db="EMBL/GenBank/DDBJ databases">
        <title>Whole genome sequencing of Rhodanobacter lindaniclasticus DSM 17932.</title>
        <authorList>
            <person name="Kumar S."/>
            <person name="Patil P."/>
            <person name="Patil P.B."/>
        </authorList>
    </citation>
    <scope>NUCLEOTIDE SEQUENCE [LARGE SCALE GENOMIC DNA]</scope>
    <source>
        <strain evidence="2 3">DSM 17932</strain>
    </source>
</reference>
<keyword evidence="3" id="KW-1185">Reference proteome</keyword>
<dbReference type="InterPro" id="IPR049368">
    <property type="entry name" value="FkbO_Hyg5-like_N"/>
</dbReference>
<dbReference type="EMBL" id="MWIO01000011">
    <property type="protein sequence ID" value="THD09154.1"/>
    <property type="molecule type" value="Genomic_DNA"/>
</dbReference>
<dbReference type="OrthoDB" id="1114505at2"/>
<name>A0A4S3KM53_9GAMM</name>
<organism evidence="2 3">
    <name type="scientific">Rhodanobacter lindaniclasticus</name>
    <dbReference type="NCBI Taxonomy" id="75310"/>
    <lineage>
        <taxon>Bacteria</taxon>
        <taxon>Pseudomonadati</taxon>
        <taxon>Pseudomonadota</taxon>
        <taxon>Gammaproteobacteria</taxon>
        <taxon>Lysobacterales</taxon>
        <taxon>Rhodanobacteraceae</taxon>
        <taxon>Rhodanobacter</taxon>
    </lineage>
</organism>
<gene>
    <name evidence="2" type="ORF">B1991_03065</name>
</gene>
<sequence>MTQGCENPQVEVRARRAPQVSYRMAQVATLLEAAGTLAVFGFDPSVPSGDDPRHLQVALASTDAPAPLELWQVDGPVRCGMEGALRWSTGGGWLFAAIELDEREHGGTLATARQAYDMLHRFVAGHDARHVLRVWNYIGAINDGEGDAERYKRFCEGRAAGMGDFFAEGFPAATAIGHLAAEHRLQVYLLAGEQGGHRVENPRQVSAWRYPRQYGPTPPSFARAMILPARDTLAISGTAAVVGHASAHHDDLDAQLEETLTNLDALLASADMRAGFDAHSPLKVYLRHGSDAPRVRDALQQRLPGVPLLLLHGDICRRELLVEIDGWRYA</sequence>
<dbReference type="RefSeq" id="WP_136257236.1">
    <property type="nucleotide sequence ID" value="NZ_MWIO01000011.1"/>
</dbReference>